<dbReference type="RefSeq" id="WP_123041727.1">
    <property type="nucleotide sequence ID" value="NZ_CP033433.1"/>
</dbReference>
<keyword evidence="3" id="KW-0808">Transferase</keyword>
<dbReference type="Proteomes" id="UP000269097">
    <property type="component" value="Chromosome"/>
</dbReference>
<sequence>MTEVRLALFTDTYAPEVNGVAKTLERWTAYLRGRGIACQVFAPSRPRGEYPGLENAERLASLPFILYPQTRFALPNLPEAERRLLAFRPTAIHVATPFGIGLTGRQLALRHGIPLVASHHTHFVRYLPFYNLRWLGKLLWRYLHWFHRPCLRVFVPSESVLEECVRDGWKGLAVWSRGVDASLFYPEVDRESLKAELGMERSRFNVLYAGRMAPEKQTEIALEAVRLLRSERGIDAALAMAGDGPSAGHLRAIASKHQLPVRMLGMLTQPELRRFMAASDALLFPSPTETFGNVVLEAMACGLPVAAAAGGAVPDTVRHGEDGWLCPPGDATGFAEALAKLHADRSLRERLAEAGLRKASARSWESVFEGLLEEIRQVCAQDPATSQMIKSNNRCGDELPASVRERAFFSELARKTL</sequence>
<accession>A0A3G3JZQ0</accession>
<dbReference type="KEGG" id="coh:EAV92_14265"/>
<dbReference type="Pfam" id="PF00534">
    <property type="entry name" value="Glycos_transf_1"/>
    <property type="match status" value="1"/>
</dbReference>
<gene>
    <name evidence="3" type="ORF">EAV92_14265</name>
</gene>
<protein>
    <submittedName>
        <fullName evidence="3">Glycosyltransferase family 1 protein</fullName>
    </submittedName>
</protein>
<dbReference type="Gene3D" id="3.40.50.2000">
    <property type="entry name" value="Glycogen Phosphorylase B"/>
    <property type="match status" value="2"/>
</dbReference>
<reference evidence="3 4" key="1">
    <citation type="submission" date="2018-10" db="EMBL/GenBank/DDBJ databases">
        <title>Genome Sequence of Cohnella sp.</title>
        <authorList>
            <person name="Srinivasan S."/>
            <person name="Kim M.K."/>
        </authorList>
    </citation>
    <scope>NUCLEOTIDE SEQUENCE [LARGE SCALE GENOMIC DNA]</scope>
    <source>
        <strain evidence="3 4">18JY8-7</strain>
    </source>
</reference>
<dbReference type="SUPFAM" id="SSF53756">
    <property type="entry name" value="UDP-Glycosyltransferase/glycogen phosphorylase"/>
    <property type="match status" value="1"/>
</dbReference>
<dbReference type="Pfam" id="PF13439">
    <property type="entry name" value="Glyco_transf_4"/>
    <property type="match status" value="1"/>
</dbReference>
<evidence type="ECO:0000259" key="1">
    <source>
        <dbReference type="Pfam" id="PF00534"/>
    </source>
</evidence>
<keyword evidence="4" id="KW-1185">Reference proteome</keyword>
<evidence type="ECO:0000259" key="2">
    <source>
        <dbReference type="Pfam" id="PF13439"/>
    </source>
</evidence>
<dbReference type="InterPro" id="IPR001296">
    <property type="entry name" value="Glyco_trans_1"/>
</dbReference>
<proteinExistence type="predicted"/>
<feature type="domain" description="Glycosyltransferase subfamily 4-like N-terminal" evidence="2">
    <location>
        <begin position="17"/>
        <end position="182"/>
    </location>
</feature>
<organism evidence="3 4">
    <name type="scientific">Cohnella candidum</name>
    <dbReference type="NCBI Taxonomy" id="2674991"/>
    <lineage>
        <taxon>Bacteria</taxon>
        <taxon>Bacillati</taxon>
        <taxon>Bacillota</taxon>
        <taxon>Bacilli</taxon>
        <taxon>Bacillales</taxon>
        <taxon>Paenibacillaceae</taxon>
        <taxon>Cohnella</taxon>
    </lineage>
</organism>
<dbReference type="AlphaFoldDB" id="A0A3G3JZQ0"/>
<name>A0A3G3JZQ0_9BACL</name>
<dbReference type="CDD" id="cd03814">
    <property type="entry name" value="GT4-like"/>
    <property type="match status" value="1"/>
</dbReference>
<dbReference type="InterPro" id="IPR050194">
    <property type="entry name" value="Glycosyltransferase_grp1"/>
</dbReference>
<dbReference type="PANTHER" id="PTHR45947:SF3">
    <property type="entry name" value="SULFOQUINOVOSYL TRANSFERASE SQD2"/>
    <property type="match status" value="1"/>
</dbReference>
<dbReference type="EMBL" id="CP033433">
    <property type="protein sequence ID" value="AYQ73643.1"/>
    <property type="molecule type" value="Genomic_DNA"/>
</dbReference>
<dbReference type="PANTHER" id="PTHR45947">
    <property type="entry name" value="SULFOQUINOVOSYL TRANSFERASE SQD2"/>
    <property type="match status" value="1"/>
</dbReference>
<evidence type="ECO:0000313" key="4">
    <source>
        <dbReference type="Proteomes" id="UP000269097"/>
    </source>
</evidence>
<dbReference type="GO" id="GO:0016758">
    <property type="term" value="F:hexosyltransferase activity"/>
    <property type="evidence" value="ECO:0007669"/>
    <property type="project" value="TreeGrafter"/>
</dbReference>
<feature type="domain" description="Glycosyl transferase family 1" evidence="1">
    <location>
        <begin position="190"/>
        <end position="355"/>
    </location>
</feature>
<evidence type="ECO:0000313" key="3">
    <source>
        <dbReference type="EMBL" id="AYQ73643.1"/>
    </source>
</evidence>
<dbReference type="InterPro" id="IPR028098">
    <property type="entry name" value="Glyco_trans_4-like_N"/>
</dbReference>